<keyword evidence="3" id="KW-1185">Reference proteome</keyword>
<organism evidence="2 3">
    <name type="scientific">Kordia algicida OT-1</name>
    <dbReference type="NCBI Taxonomy" id="391587"/>
    <lineage>
        <taxon>Bacteria</taxon>
        <taxon>Pseudomonadati</taxon>
        <taxon>Bacteroidota</taxon>
        <taxon>Flavobacteriia</taxon>
        <taxon>Flavobacteriales</taxon>
        <taxon>Flavobacteriaceae</taxon>
        <taxon>Kordia</taxon>
    </lineage>
</organism>
<dbReference type="OrthoDB" id="1412292at2"/>
<comment type="caution">
    <text evidence="2">The sequence shown here is derived from an EMBL/GenBank/DDBJ whole genome shotgun (WGS) entry which is preliminary data.</text>
</comment>
<evidence type="ECO:0000313" key="2">
    <source>
        <dbReference type="EMBL" id="EDP96416.1"/>
    </source>
</evidence>
<dbReference type="Proteomes" id="UP000002945">
    <property type="component" value="Unassembled WGS sequence"/>
</dbReference>
<keyword evidence="1" id="KW-1133">Transmembrane helix</keyword>
<keyword evidence="1" id="KW-0472">Membrane</keyword>
<protein>
    <submittedName>
        <fullName evidence="2">Uncharacterized protein</fullName>
    </submittedName>
</protein>
<dbReference type="HOGENOM" id="CLU_1276251_0_0_10"/>
<sequence>MIPISITIILITFFSFSPKFKNVREKYNHGFDFYFTLIATVFGVVLAFYFSNRAEEMKEKEFAFNKLVIAKSNIDQNISDNQSKLYLYKEVKLDSLNVTINPLRYPTYAENIILSDPILNKHISINNYKILVSKFENLKDMKNLFHNYSYKNNSIVAEQYNLILSSVSQIISVEMSNQKDELSQEEQKKIIERIDDSLKIISEKIYKKPMIVLDKH</sequence>
<dbReference type="EMBL" id="ABIB01000004">
    <property type="protein sequence ID" value="EDP96416.1"/>
    <property type="molecule type" value="Genomic_DNA"/>
</dbReference>
<keyword evidence="1" id="KW-0812">Transmembrane</keyword>
<evidence type="ECO:0000256" key="1">
    <source>
        <dbReference type="SAM" id="Phobius"/>
    </source>
</evidence>
<feature type="transmembrane region" description="Helical" evidence="1">
    <location>
        <begin position="31"/>
        <end position="50"/>
    </location>
</feature>
<reference evidence="2 3" key="1">
    <citation type="journal article" date="2011" name="J. Bacteriol.">
        <title>Genome sequence of the algicidal bacterium Kordia algicida OT-1.</title>
        <authorList>
            <person name="Lee H.S."/>
            <person name="Kang S.G."/>
            <person name="Kwon K.K."/>
            <person name="Lee J.H."/>
            <person name="Kim S.J."/>
        </authorList>
    </citation>
    <scope>NUCLEOTIDE SEQUENCE [LARGE SCALE GENOMIC DNA]</scope>
    <source>
        <strain evidence="2 3">OT-1</strain>
    </source>
</reference>
<gene>
    <name evidence="2" type="ORF">KAOT1_03367</name>
</gene>
<accession>A9DVG0</accession>
<dbReference type="AlphaFoldDB" id="A9DVG0"/>
<proteinExistence type="predicted"/>
<evidence type="ECO:0000313" key="3">
    <source>
        <dbReference type="Proteomes" id="UP000002945"/>
    </source>
</evidence>
<name>A9DVG0_9FLAO</name>
<dbReference type="RefSeq" id="WP_007093246.1">
    <property type="nucleotide sequence ID" value="NZ_CP142125.1"/>
</dbReference>